<name>A0AAE1U349_9EUCA</name>
<reference evidence="2" key="1">
    <citation type="submission" date="2023-11" db="EMBL/GenBank/DDBJ databases">
        <title>Genome assemblies of two species of porcelain crab, Petrolisthes cinctipes and Petrolisthes manimaculis (Anomura: Porcellanidae).</title>
        <authorList>
            <person name="Angst P."/>
        </authorList>
    </citation>
    <scope>NUCLEOTIDE SEQUENCE</scope>
    <source>
        <strain evidence="2">PB745_02</strain>
        <tissue evidence="2">Gill</tissue>
    </source>
</reference>
<proteinExistence type="predicted"/>
<feature type="region of interest" description="Disordered" evidence="1">
    <location>
        <begin position="1"/>
        <end position="50"/>
    </location>
</feature>
<protein>
    <submittedName>
        <fullName evidence="2">Uncharacterized protein</fullName>
    </submittedName>
</protein>
<sequence>MQVNPLRRSTPYVGKPLTQVNPLRRSTPYAGQPLTQVNPLRRSTPYAGQPLTQVNPLRRSTPYAGQPLMQVPLYSESTIYRYHHSRHRCLRVLGNIVRDFVVSFGRLARDEANFHSSCHLYVCK</sequence>
<evidence type="ECO:0000313" key="2">
    <source>
        <dbReference type="EMBL" id="KAK4307907.1"/>
    </source>
</evidence>
<keyword evidence="3" id="KW-1185">Reference proteome</keyword>
<evidence type="ECO:0000256" key="1">
    <source>
        <dbReference type="SAM" id="MobiDB-lite"/>
    </source>
</evidence>
<evidence type="ECO:0000313" key="3">
    <source>
        <dbReference type="Proteomes" id="UP001292094"/>
    </source>
</evidence>
<gene>
    <name evidence="2" type="ORF">Pmani_020355</name>
</gene>
<dbReference type="AlphaFoldDB" id="A0AAE1U349"/>
<dbReference type="Proteomes" id="UP001292094">
    <property type="component" value="Unassembled WGS sequence"/>
</dbReference>
<organism evidence="2 3">
    <name type="scientific">Petrolisthes manimaculis</name>
    <dbReference type="NCBI Taxonomy" id="1843537"/>
    <lineage>
        <taxon>Eukaryota</taxon>
        <taxon>Metazoa</taxon>
        <taxon>Ecdysozoa</taxon>
        <taxon>Arthropoda</taxon>
        <taxon>Crustacea</taxon>
        <taxon>Multicrustacea</taxon>
        <taxon>Malacostraca</taxon>
        <taxon>Eumalacostraca</taxon>
        <taxon>Eucarida</taxon>
        <taxon>Decapoda</taxon>
        <taxon>Pleocyemata</taxon>
        <taxon>Anomura</taxon>
        <taxon>Galatheoidea</taxon>
        <taxon>Porcellanidae</taxon>
        <taxon>Petrolisthes</taxon>
    </lineage>
</organism>
<dbReference type="EMBL" id="JAWZYT010001954">
    <property type="protein sequence ID" value="KAK4307907.1"/>
    <property type="molecule type" value="Genomic_DNA"/>
</dbReference>
<comment type="caution">
    <text evidence="2">The sequence shown here is derived from an EMBL/GenBank/DDBJ whole genome shotgun (WGS) entry which is preliminary data.</text>
</comment>
<accession>A0AAE1U349</accession>